<evidence type="ECO:0000313" key="2">
    <source>
        <dbReference type="EMBL" id="AOS98719.1"/>
    </source>
</evidence>
<organism evidence="2 3">
    <name type="scientific">Microbulbifer aggregans</name>
    <dbReference type="NCBI Taxonomy" id="1769779"/>
    <lineage>
        <taxon>Bacteria</taxon>
        <taxon>Pseudomonadati</taxon>
        <taxon>Pseudomonadota</taxon>
        <taxon>Gammaproteobacteria</taxon>
        <taxon>Cellvibrionales</taxon>
        <taxon>Microbulbiferaceae</taxon>
        <taxon>Microbulbifer</taxon>
    </lineage>
</organism>
<dbReference type="AlphaFoldDB" id="A0A1C9WC38"/>
<dbReference type="Proteomes" id="UP000095672">
    <property type="component" value="Chromosome"/>
</dbReference>
<sequence length="266" mass="28999">MLKTPAIAGVFDCESMLLSMNRFSASAWHLLGSALVASVCALLVFSVWYPGGFAYASGVSEIFLLLVVIDVVLGPLLTLIIFNPRKKELRRDLCVVVFLQLAALTYGVYSVFIARPAFAVFNAGRFDLVYANEISEENFAEAGYSDYSSAPLWGPKFVSAKLPENESKAKEIVLQAVAGGDDIQNYPQYFQVLQGKTEALRSASLTLDELKVRNKGAPGLQYVAKQYGEGGQGFSYVPVFAKSKNVVAVVDLNSEEVLELVPLEPF</sequence>
<gene>
    <name evidence="2" type="ORF">AUP74_03353</name>
</gene>
<name>A0A1C9WC38_9GAMM</name>
<protein>
    <submittedName>
        <fullName evidence="2">Uncharacterized protein</fullName>
    </submittedName>
</protein>
<dbReference type="STRING" id="1769779.AUP74_03353"/>
<dbReference type="NCBIfam" id="NF041437">
    <property type="entry name" value="TfpZ"/>
    <property type="match status" value="1"/>
</dbReference>
<keyword evidence="3" id="KW-1185">Reference proteome</keyword>
<dbReference type="KEGG" id="micc:AUP74_03353"/>
<feature type="transmembrane region" description="Helical" evidence="1">
    <location>
        <begin position="62"/>
        <end position="81"/>
    </location>
</feature>
<evidence type="ECO:0000256" key="1">
    <source>
        <dbReference type="SAM" id="Phobius"/>
    </source>
</evidence>
<evidence type="ECO:0000313" key="3">
    <source>
        <dbReference type="Proteomes" id="UP000095672"/>
    </source>
</evidence>
<keyword evidence="1" id="KW-0472">Membrane</keyword>
<proteinExistence type="predicted"/>
<dbReference type="RefSeq" id="WP_158514578.1">
    <property type="nucleotide sequence ID" value="NZ_CP014143.1"/>
</dbReference>
<feature type="transmembrane region" description="Helical" evidence="1">
    <location>
        <begin position="27"/>
        <end position="50"/>
    </location>
</feature>
<dbReference type="InterPro" id="IPR047814">
    <property type="entry name" value="TfpX/TfpZ-like"/>
</dbReference>
<keyword evidence="1" id="KW-1133">Transmembrane helix</keyword>
<dbReference type="OrthoDB" id="8613597at2"/>
<accession>A0A1C9WC38</accession>
<feature type="transmembrane region" description="Helical" evidence="1">
    <location>
        <begin position="93"/>
        <end position="112"/>
    </location>
</feature>
<keyword evidence="1" id="KW-0812">Transmembrane</keyword>
<reference evidence="3" key="1">
    <citation type="submission" date="2016-01" db="EMBL/GenBank/DDBJ databases">
        <title>Complete genome sequence of Microbulbifer sp. CCB-MM1, a halophile isolated from Matang Mangrove Forest, Perak.</title>
        <authorList>
            <person name="Moh T.H."/>
            <person name="Dinesh B."/>
            <person name="Lau N.-S."/>
            <person name="Go F."/>
            <person name="Alexander Chong S.-C."/>
        </authorList>
    </citation>
    <scope>NUCLEOTIDE SEQUENCE [LARGE SCALE GENOMIC DNA]</scope>
    <source>
        <strain evidence="3">CCB-MM1</strain>
    </source>
</reference>
<dbReference type="EMBL" id="CP014143">
    <property type="protein sequence ID" value="AOS98719.1"/>
    <property type="molecule type" value="Genomic_DNA"/>
</dbReference>